<dbReference type="OrthoDB" id="5522521at2759"/>
<name>A0A1R1YL58_9FUNG</name>
<evidence type="ECO:0000313" key="2">
    <source>
        <dbReference type="Proteomes" id="UP000187429"/>
    </source>
</evidence>
<reference evidence="2" key="1">
    <citation type="submission" date="2017-01" db="EMBL/GenBank/DDBJ databases">
        <authorList>
            <person name="Wang Y."/>
            <person name="White M."/>
            <person name="Kvist S."/>
            <person name="Moncalvo J.-M."/>
        </authorList>
    </citation>
    <scope>NUCLEOTIDE SEQUENCE [LARGE SCALE GENOMIC DNA]</scope>
    <source>
        <strain evidence="2">ID-206-W2</strain>
    </source>
</reference>
<comment type="caution">
    <text evidence="1">The sequence shown here is derived from an EMBL/GenBank/DDBJ whole genome shotgun (WGS) entry which is preliminary data.</text>
</comment>
<keyword evidence="2" id="KW-1185">Reference proteome</keyword>
<dbReference type="AlphaFoldDB" id="A0A1R1YL58"/>
<evidence type="ECO:0000313" key="1">
    <source>
        <dbReference type="EMBL" id="OMJ27614.1"/>
    </source>
</evidence>
<gene>
    <name evidence="1" type="ORF">AYI69_g2943</name>
</gene>
<sequence length="86" mass="10149">MVQPKWKSIEILYGPAIWNIYWAKTEAALANTILPTEGLFLMWKNDLEEKITRGSKHLKKRDTWNKIRINRFSIEPGSSHNILLFH</sequence>
<organism evidence="1 2">
    <name type="scientific">Smittium culicis</name>
    <dbReference type="NCBI Taxonomy" id="133412"/>
    <lineage>
        <taxon>Eukaryota</taxon>
        <taxon>Fungi</taxon>
        <taxon>Fungi incertae sedis</taxon>
        <taxon>Zoopagomycota</taxon>
        <taxon>Kickxellomycotina</taxon>
        <taxon>Harpellomycetes</taxon>
        <taxon>Harpellales</taxon>
        <taxon>Legeriomycetaceae</taxon>
        <taxon>Smittium</taxon>
    </lineage>
</organism>
<protein>
    <submittedName>
        <fullName evidence="1">Uncharacterized protein</fullName>
    </submittedName>
</protein>
<dbReference type="EMBL" id="LSSM01000912">
    <property type="protein sequence ID" value="OMJ27614.1"/>
    <property type="molecule type" value="Genomic_DNA"/>
</dbReference>
<proteinExistence type="predicted"/>
<dbReference type="Proteomes" id="UP000187429">
    <property type="component" value="Unassembled WGS sequence"/>
</dbReference>
<accession>A0A1R1YL58</accession>